<dbReference type="Proteomes" id="UP000228875">
    <property type="component" value="Unassembled WGS sequence"/>
</dbReference>
<reference evidence="2" key="1">
    <citation type="submission" date="2017-09" db="EMBL/GenBank/DDBJ databases">
        <title>Depth-based differentiation of microbial function through sediment-hosted aquifers and enrichment of novel symbionts in the deep terrestrial subsurface.</title>
        <authorList>
            <person name="Probst A.J."/>
            <person name="Ladd B."/>
            <person name="Jarett J.K."/>
            <person name="Geller-Mcgrath D.E."/>
            <person name="Sieber C.M.K."/>
            <person name="Emerson J.B."/>
            <person name="Anantharaman K."/>
            <person name="Thomas B.C."/>
            <person name="Malmstrom R."/>
            <person name="Stieglmeier M."/>
            <person name="Klingl A."/>
            <person name="Woyke T."/>
            <person name="Ryan C.M."/>
            <person name="Banfield J.F."/>
        </authorList>
    </citation>
    <scope>NUCLEOTIDE SEQUENCE [LARGE SCALE GENOMIC DNA]</scope>
</reference>
<evidence type="ECO:0000313" key="2">
    <source>
        <dbReference type="Proteomes" id="UP000228875"/>
    </source>
</evidence>
<comment type="caution">
    <text evidence="1">The sequence shown here is derived from an EMBL/GenBank/DDBJ whole genome shotgun (WGS) entry which is preliminary data.</text>
</comment>
<protein>
    <submittedName>
        <fullName evidence="1">Uncharacterized protein</fullName>
    </submittedName>
</protein>
<name>A0A2M8DND5_9BACT</name>
<organism evidence="1 2">
    <name type="scientific">Candidatus Nealsonbacteria bacterium CG_4_9_14_0_8_um_filter_35_12</name>
    <dbReference type="NCBI Taxonomy" id="1974692"/>
    <lineage>
        <taxon>Bacteria</taxon>
        <taxon>Candidatus Nealsoniibacteriota</taxon>
    </lineage>
</organism>
<evidence type="ECO:0000313" key="1">
    <source>
        <dbReference type="EMBL" id="PJB99641.1"/>
    </source>
</evidence>
<gene>
    <name evidence="1" type="ORF">CO077_00660</name>
</gene>
<sequence>MYHSIIIEESLERPEVLKNYKILRTKFSKKKNWRLHIIEIPEPIEKAVKEIQKAMVSDKPYYFHIYNKGETLIIVFKDKAFRLNPKDKTTWQEAREYGAAKLKIPSEELDFYPSKISEENDWFNY</sequence>
<dbReference type="EMBL" id="PFTB01000015">
    <property type="protein sequence ID" value="PJB99641.1"/>
    <property type="molecule type" value="Genomic_DNA"/>
</dbReference>
<dbReference type="AlphaFoldDB" id="A0A2M8DND5"/>
<proteinExistence type="predicted"/>
<accession>A0A2M8DND5</accession>